<accession>A0A1H3BTV4</accession>
<evidence type="ECO:0000259" key="1">
    <source>
        <dbReference type="Pfam" id="PF00149"/>
    </source>
</evidence>
<organism evidence="2 3">
    <name type="scientific">Salimicrobium album</name>
    <dbReference type="NCBI Taxonomy" id="50717"/>
    <lineage>
        <taxon>Bacteria</taxon>
        <taxon>Bacillati</taxon>
        <taxon>Bacillota</taxon>
        <taxon>Bacilli</taxon>
        <taxon>Bacillales</taxon>
        <taxon>Bacillaceae</taxon>
        <taxon>Salimicrobium</taxon>
    </lineage>
</organism>
<dbReference type="InterPro" id="IPR006186">
    <property type="entry name" value="Ser/Thr-sp_prot-phosphatase"/>
</dbReference>
<protein>
    <submittedName>
        <fullName evidence="2">Protein phosphatase</fullName>
    </submittedName>
</protein>
<comment type="caution">
    <text evidence="2">The sequence shown here is derived from an EMBL/GenBank/DDBJ whole genome shotgun (WGS) entry which is preliminary data.</text>
</comment>
<dbReference type="Gene3D" id="3.60.21.10">
    <property type="match status" value="1"/>
</dbReference>
<dbReference type="InterPro" id="IPR050126">
    <property type="entry name" value="Ap4A_hydrolase"/>
</dbReference>
<dbReference type="Pfam" id="PF00149">
    <property type="entry name" value="Metallophos"/>
    <property type="match status" value="1"/>
</dbReference>
<dbReference type="RefSeq" id="WP_076569175.1">
    <property type="nucleotide sequence ID" value="NZ_FNOS01000001.1"/>
</dbReference>
<dbReference type="SUPFAM" id="SSF56300">
    <property type="entry name" value="Metallo-dependent phosphatases"/>
    <property type="match status" value="1"/>
</dbReference>
<dbReference type="EMBL" id="FNOS01000001">
    <property type="protein sequence ID" value="SDX44784.1"/>
    <property type="molecule type" value="Genomic_DNA"/>
</dbReference>
<keyword evidence="3" id="KW-1185">Reference proteome</keyword>
<feature type="domain" description="Calcineurin-like phosphoesterase" evidence="1">
    <location>
        <begin position="5"/>
        <end position="196"/>
    </location>
</feature>
<dbReference type="InterPro" id="IPR041780">
    <property type="entry name" value="MPP_PrpE-like"/>
</dbReference>
<dbReference type="PANTHER" id="PTHR42850:SF7">
    <property type="entry name" value="BIS(5'-NUCLEOSYL)-TETRAPHOSPHATASE PRPE [ASYMMETRICAL]"/>
    <property type="match status" value="1"/>
</dbReference>
<reference evidence="2 3" key="1">
    <citation type="submission" date="2016-10" db="EMBL/GenBank/DDBJ databases">
        <authorList>
            <person name="Varghese N."/>
            <person name="Submissions S."/>
        </authorList>
    </citation>
    <scope>NUCLEOTIDE SEQUENCE [LARGE SCALE GENOMIC DNA]</scope>
    <source>
        <strain evidence="2 3">DSM 20748</strain>
    </source>
</reference>
<dbReference type="PRINTS" id="PR00114">
    <property type="entry name" value="STPHPHTASE"/>
</dbReference>
<gene>
    <name evidence="2" type="ORF">SAMN04488081_0549</name>
</gene>
<dbReference type="NCBIfam" id="NF010148">
    <property type="entry name" value="PRK13625.1"/>
    <property type="match status" value="1"/>
</dbReference>
<dbReference type="CDD" id="cd07423">
    <property type="entry name" value="MPP_Prp_like"/>
    <property type="match status" value="1"/>
</dbReference>
<dbReference type="Proteomes" id="UP000198647">
    <property type="component" value="Unassembled WGS sequence"/>
</dbReference>
<evidence type="ECO:0000313" key="3">
    <source>
        <dbReference type="Proteomes" id="UP000198647"/>
    </source>
</evidence>
<dbReference type="InterPro" id="IPR004843">
    <property type="entry name" value="Calcineurin-like_PHP"/>
</dbReference>
<sequence length="246" mass="28005">MAYDIIGDVHGCLEELKQLFTELGYSYENGVPVHPEGRIPLFIGDITDRGPHSLKTIEFVWDIVIEARQGLYIPGNHCDKLYRFFLGNDVQVKHGLETTVEEYRSLSNRQQKTVRTRFMQLFEEAPVYLDLPEINTVAAHAGIRAQDIGDLNKRIRAFVLYGPVTGNKLRDGRPERVDWALNYSGSRRVVYGHTPVLEPRFINNTVNIDTGCVFGNKLTALRLPEEEIVQVPSLLTFQPDNFRAFG</sequence>
<name>A0A1H3BTV4_9BACI</name>
<dbReference type="PANTHER" id="PTHR42850">
    <property type="entry name" value="METALLOPHOSPHOESTERASE"/>
    <property type="match status" value="1"/>
</dbReference>
<proteinExistence type="predicted"/>
<dbReference type="InterPro" id="IPR029052">
    <property type="entry name" value="Metallo-depent_PP-like"/>
</dbReference>
<evidence type="ECO:0000313" key="2">
    <source>
        <dbReference type="EMBL" id="SDX44784.1"/>
    </source>
</evidence>